<organism evidence="3 4">
    <name type="scientific">Tahibacter soli</name>
    <dbReference type="NCBI Taxonomy" id="2983605"/>
    <lineage>
        <taxon>Bacteria</taxon>
        <taxon>Pseudomonadati</taxon>
        <taxon>Pseudomonadota</taxon>
        <taxon>Gammaproteobacteria</taxon>
        <taxon>Lysobacterales</taxon>
        <taxon>Rhodanobacteraceae</taxon>
        <taxon>Tahibacter</taxon>
    </lineage>
</organism>
<gene>
    <name evidence="3" type="ORF">OD750_019115</name>
</gene>
<feature type="chain" id="PRO_5040762403" description="DUF2946 family protein" evidence="2">
    <location>
        <begin position="28"/>
        <end position="123"/>
    </location>
</feature>
<evidence type="ECO:0000313" key="3">
    <source>
        <dbReference type="EMBL" id="MDC8014662.1"/>
    </source>
</evidence>
<name>A0A9X3YLX4_9GAMM</name>
<dbReference type="Proteomes" id="UP001139971">
    <property type="component" value="Unassembled WGS sequence"/>
</dbReference>
<sequence>MPLTRRRRRWIALFALLGLLFQQLAMATYLCPQVAAALASVEAEPPCHAQDRSDPGRCREHCSPTSGKVDQAPALSVPPALVPATAWAVAPSRIVPTAERDGAPRFGKAHPPPLTVRFCSYQI</sequence>
<accession>A0A9X3YLX4</accession>
<feature type="signal peptide" evidence="2">
    <location>
        <begin position="1"/>
        <end position="27"/>
    </location>
</feature>
<feature type="compositionally biased region" description="Basic and acidic residues" evidence="1">
    <location>
        <begin position="49"/>
        <end position="62"/>
    </location>
</feature>
<evidence type="ECO:0000313" key="4">
    <source>
        <dbReference type="Proteomes" id="UP001139971"/>
    </source>
</evidence>
<dbReference type="AlphaFoldDB" id="A0A9X3YLX4"/>
<keyword evidence="2" id="KW-0732">Signal</keyword>
<evidence type="ECO:0000256" key="2">
    <source>
        <dbReference type="SAM" id="SignalP"/>
    </source>
</evidence>
<dbReference type="EMBL" id="JAOVZO020000018">
    <property type="protein sequence ID" value="MDC8014662.1"/>
    <property type="molecule type" value="Genomic_DNA"/>
</dbReference>
<evidence type="ECO:0008006" key="5">
    <source>
        <dbReference type="Google" id="ProtNLM"/>
    </source>
</evidence>
<protein>
    <recommendedName>
        <fullName evidence="5">DUF2946 family protein</fullName>
    </recommendedName>
</protein>
<dbReference type="RefSeq" id="WP_263542125.1">
    <property type="nucleotide sequence ID" value="NZ_JAOVZO020000018.1"/>
</dbReference>
<comment type="caution">
    <text evidence="3">The sequence shown here is derived from an EMBL/GenBank/DDBJ whole genome shotgun (WGS) entry which is preliminary data.</text>
</comment>
<reference evidence="3" key="1">
    <citation type="submission" date="2023-02" db="EMBL/GenBank/DDBJ databases">
        <title>Tahibacter soli sp. nov. isolated from soil.</title>
        <authorList>
            <person name="Baek J.H."/>
            <person name="Lee J.K."/>
            <person name="Choi D.G."/>
            <person name="Jeon C.O."/>
        </authorList>
    </citation>
    <scope>NUCLEOTIDE SEQUENCE</scope>
    <source>
        <strain evidence="3">BL</strain>
    </source>
</reference>
<feature type="region of interest" description="Disordered" evidence="1">
    <location>
        <begin position="45"/>
        <end position="71"/>
    </location>
</feature>
<keyword evidence="4" id="KW-1185">Reference proteome</keyword>
<proteinExistence type="predicted"/>
<evidence type="ECO:0000256" key="1">
    <source>
        <dbReference type="SAM" id="MobiDB-lite"/>
    </source>
</evidence>